<reference evidence="2 3" key="1">
    <citation type="submission" date="2023-11" db="EMBL/GenBank/DDBJ databases">
        <title>Halocaridina rubra genome assembly.</title>
        <authorList>
            <person name="Smith C."/>
        </authorList>
    </citation>
    <scope>NUCLEOTIDE SEQUENCE [LARGE SCALE GENOMIC DNA]</scope>
    <source>
        <strain evidence="2">EP-1</strain>
        <tissue evidence="2">Whole</tissue>
    </source>
</reference>
<evidence type="ECO:0000256" key="1">
    <source>
        <dbReference type="SAM" id="MobiDB-lite"/>
    </source>
</evidence>
<feature type="region of interest" description="Disordered" evidence="1">
    <location>
        <begin position="1"/>
        <end position="20"/>
    </location>
</feature>
<gene>
    <name evidence="2" type="ORF">SK128_005763</name>
</gene>
<sequence length="71" mass="7976">MKEVKPRKGSGDRIGTYPDGASSLTVKVAKEWPTESRSEIISDWPSKSHDVFPVENLRGIMENKESKTTQQ</sequence>
<dbReference type="Proteomes" id="UP001381693">
    <property type="component" value="Unassembled WGS sequence"/>
</dbReference>
<name>A0AAN8XKE5_HALRR</name>
<proteinExistence type="predicted"/>
<protein>
    <submittedName>
        <fullName evidence="2">Uncharacterized protein</fullName>
    </submittedName>
</protein>
<keyword evidence="3" id="KW-1185">Reference proteome</keyword>
<organism evidence="2 3">
    <name type="scientific">Halocaridina rubra</name>
    <name type="common">Hawaiian red shrimp</name>
    <dbReference type="NCBI Taxonomy" id="373956"/>
    <lineage>
        <taxon>Eukaryota</taxon>
        <taxon>Metazoa</taxon>
        <taxon>Ecdysozoa</taxon>
        <taxon>Arthropoda</taxon>
        <taxon>Crustacea</taxon>
        <taxon>Multicrustacea</taxon>
        <taxon>Malacostraca</taxon>
        <taxon>Eumalacostraca</taxon>
        <taxon>Eucarida</taxon>
        <taxon>Decapoda</taxon>
        <taxon>Pleocyemata</taxon>
        <taxon>Caridea</taxon>
        <taxon>Atyoidea</taxon>
        <taxon>Atyidae</taxon>
        <taxon>Halocaridina</taxon>
    </lineage>
</organism>
<feature type="compositionally biased region" description="Basic and acidic residues" evidence="1">
    <location>
        <begin position="1"/>
        <end position="11"/>
    </location>
</feature>
<accession>A0AAN8XKE5</accession>
<evidence type="ECO:0000313" key="3">
    <source>
        <dbReference type="Proteomes" id="UP001381693"/>
    </source>
</evidence>
<comment type="caution">
    <text evidence="2">The sequence shown here is derived from an EMBL/GenBank/DDBJ whole genome shotgun (WGS) entry which is preliminary data.</text>
</comment>
<dbReference type="EMBL" id="JAXCGZ010003559">
    <property type="protein sequence ID" value="KAK7083313.1"/>
    <property type="molecule type" value="Genomic_DNA"/>
</dbReference>
<dbReference type="AlphaFoldDB" id="A0AAN8XKE5"/>
<evidence type="ECO:0000313" key="2">
    <source>
        <dbReference type="EMBL" id="KAK7083313.1"/>
    </source>
</evidence>